<name>A0ABQ7CEG3_BRACR</name>
<evidence type="ECO:0000313" key="1">
    <source>
        <dbReference type="EMBL" id="KAF3550061.1"/>
    </source>
</evidence>
<reference evidence="1 2" key="1">
    <citation type="journal article" date="2020" name="BMC Genomics">
        <title>Intraspecific diversification of the crop wild relative Brassica cretica Lam. using demographic model selection.</title>
        <authorList>
            <person name="Kioukis A."/>
            <person name="Michalopoulou V.A."/>
            <person name="Briers L."/>
            <person name="Pirintsos S."/>
            <person name="Studholme D.J."/>
            <person name="Pavlidis P."/>
            <person name="Sarris P.F."/>
        </authorList>
    </citation>
    <scope>NUCLEOTIDE SEQUENCE [LARGE SCALE GENOMIC DNA]</scope>
    <source>
        <strain evidence="2">cv. PFS-1207/04</strain>
    </source>
</reference>
<protein>
    <submittedName>
        <fullName evidence="1">Uncharacterized protein</fullName>
    </submittedName>
</protein>
<gene>
    <name evidence="1" type="ORF">DY000_02004530</name>
</gene>
<dbReference type="Proteomes" id="UP000266723">
    <property type="component" value="Unassembled WGS sequence"/>
</dbReference>
<dbReference type="EMBL" id="QGKV02000832">
    <property type="protein sequence ID" value="KAF3550061.1"/>
    <property type="molecule type" value="Genomic_DNA"/>
</dbReference>
<sequence>MNDMFNGNALSSKSPLPAFINPPLLKLRSPIPVALSGPESDFRSDPNRRNESFYMLIFVCVIDRSSQNGLLDILSKAILYRRSRKSEILAMDSILALSGSKVLS</sequence>
<comment type="caution">
    <text evidence="1">The sequence shown here is derived from an EMBL/GenBank/DDBJ whole genome shotgun (WGS) entry which is preliminary data.</text>
</comment>
<evidence type="ECO:0000313" key="2">
    <source>
        <dbReference type="Proteomes" id="UP000266723"/>
    </source>
</evidence>
<accession>A0ABQ7CEG3</accession>
<proteinExistence type="predicted"/>
<organism evidence="1 2">
    <name type="scientific">Brassica cretica</name>
    <name type="common">Mustard</name>
    <dbReference type="NCBI Taxonomy" id="69181"/>
    <lineage>
        <taxon>Eukaryota</taxon>
        <taxon>Viridiplantae</taxon>
        <taxon>Streptophyta</taxon>
        <taxon>Embryophyta</taxon>
        <taxon>Tracheophyta</taxon>
        <taxon>Spermatophyta</taxon>
        <taxon>Magnoliopsida</taxon>
        <taxon>eudicotyledons</taxon>
        <taxon>Gunneridae</taxon>
        <taxon>Pentapetalae</taxon>
        <taxon>rosids</taxon>
        <taxon>malvids</taxon>
        <taxon>Brassicales</taxon>
        <taxon>Brassicaceae</taxon>
        <taxon>Brassiceae</taxon>
        <taxon>Brassica</taxon>
    </lineage>
</organism>
<keyword evidence="2" id="KW-1185">Reference proteome</keyword>